<feature type="non-terminal residue" evidence="2">
    <location>
        <position position="1"/>
    </location>
</feature>
<keyword evidence="3" id="KW-1185">Reference proteome</keyword>
<feature type="non-terminal residue" evidence="2">
    <location>
        <position position="56"/>
    </location>
</feature>
<proteinExistence type="predicted"/>
<organism evidence="2 3">
    <name type="scientific">Sphenostylis stenocarpa</name>
    <dbReference type="NCBI Taxonomy" id="92480"/>
    <lineage>
        <taxon>Eukaryota</taxon>
        <taxon>Viridiplantae</taxon>
        <taxon>Streptophyta</taxon>
        <taxon>Embryophyta</taxon>
        <taxon>Tracheophyta</taxon>
        <taxon>Spermatophyta</taxon>
        <taxon>Magnoliopsida</taxon>
        <taxon>eudicotyledons</taxon>
        <taxon>Gunneridae</taxon>
        <taxon>Pentapetalae</taxon>
        <taxon>rosids</taxon>
        <taxon>fabids</taxon>
        <taxon>Fabales</taxon>
        <taxon>Fabaceae</taxon>
        <taxon>Papilionoideae</taxon>
        <taxon>50 kb inversion clade</taxon>
        <taxon>NPAAA clade</taxon>
        <taxon>indigoferoid/millettioid clade</taxon>
        <taxon>Phaseoleae</taxon>
        <taxon>Sphenostylis</taxon>
    </lineage>
</organism>
<gene>
    <name evidence="2" type="ORF">AYBTSS11_LOCUS7403</name>
</gene>
<reference evidence="2" key="1">
    <citation type="submission" date="2023-10" db="EMBL/GenBank/DDBJ databases">
        <authorList>
            <person name="Domelevo Entfellner J.-B."/>
        </authorList>
    </citation>
    <scope>NUCLEOTIDE SEQUENCE</scope>
</reference>
<dbReference type="Gramene" id="rna-AYBTSS11_LOCUS7403">
    <property type="protein sequence ID" value="CAJ1936288.1"/>
    <property type="gene ID" value="gene-AYBTSS11_LOCUS7403"/>
</dbReference>
<dbReference type="AlphaFoldDB" id="A0AA86S6M7"/>
<sequence>LALTPSPSPPPRPLHPSETHIACPPLSPQPNRGALAVTRAPLATAGQPRGWWLEAR</sequence>
<dbReference type="Proteomes" id="UP001189624">
    <property type="component" value="Chromosome 3"/>
</dbReference>
<protein>
    <submittedName>
        <fullName evidence="2">Uncharacterized protein</fullName>
    </submittedName>
</protein>
<evidence type="ECO:0000313" key="2">
    <source>
        <dbReference type="EMBL" id="CAJ1936288.1"/>
    </source>
</evidence>
<accession>A0AA86S6M7</accession>
<evidence type="ECO:0000256" key="1">
    <source>
        <dbReference type="SAM" id="MobiDB-lite"/>
    </source>
</evidence>
<evidence type="ECO:0000313" key="3">
    <source>
        <dbReference type="Proteomes" id="UP001189624"/>
    </source>
</evidence>
<feature type="compositionally biased region" description="Pro residues" evidence="1">
    <location>
        <begin position="1"/>
        <end position="14"/>
    </location>
</feature>
<name>A0AA86S6M7_9FABA</name>
<feature type="region of interest" description="Disordered" evidence="1">
    <location>
        <begin position="1"/>
        <end position="56"/>
    </location>
</feature>
<dbReference type="EMBL" id="OY731400">
    <property type="protein sequence ID" value="CAJ1936288.1"/>
    <property type="molecule type" value="Genomic_DNA"/>
</dbReference>